<comment type="caution">
    <text evidence="3">The sequence shown here is derived from an EMBL/GenBank/DDBJ whole genome shotgun (WGS) entry which is preliminary data.</text>
</comment>
<sequence length="365" mass="41212">MGSVREWIRKYKKAYHAALDPLIELPGGLESWVDESLEWYVGQFGDEPLRRDVVRPSEFLPAEWDGSEEAARALCLRVCERIGVPADNIRFSFRMVEVRRAARSHAARLVRQSWQSHAESGDPERMTRARELLAITGLPEHVSNAEFAALQAAGFQPELHILSLAEAYREIELCEQIHAREGAERDAALRAAQAYWDDDLDLTVAACWRDLRQLPQGGTSAHDASAIMVNARTLGNPAAVVAQVVHELGHEVLNRGLVKRSRPDNEHLVDLFGVFHGFGIFSLNQALERAGGLRHRRLGYLGERGMTEAMSNYLARRRHLIGERFEPGWDAEIDWQQRFTVTERARELAKKTPPRDGNTSVRSDV</sequence>
<evidence type="ECO:0000256" key="1">
    <source>
        <dbReference type="SAM" id="MobiDB-lite"/>
    </source>
</evidence>
<proteinExistence type="predicted"/>
<accession>A0A7Y4P3I7</accession>
<evidence type="ECO:0000313" key="5">
    <source>
        <dbReference type="Proteomes" id="UP000553957"/>
    </source>
</evidence>
<dbReference type="RefSeq" id="WP_171677405.1">
    <property type="nucleotide sequence ID" value="NZ_BAAAGT010000016.1"/>
</dbReference>
<reference evidence="2 5" key="2">
    <citation type="submission" date="2020-08" db="EMBL/GenBank/DDBJ databases">
        <title>Sequencing the genomes of 1000 actinobacteria strains.</title>
        <authorList>
            <person name="Klenk H.-P."/>
        </authorList>
    </citation>
    <scope>NUCLEOTIDE SEQUENCE [LARGE SCALE GENOMIC DNA]</scope>
    <source>
        <strain evidence="2 5">DSM 15626</strain>
    </source>
</reference>
<feature type="compositionally biased region" description="Basic and acidic residues" evidence="1">
    <location>
        <begin position="345"/>
        <end position="354"/>
    </location>
</feature>
<evidence type="ECO:0000313" key="2">
    <source>
        <dbReference type="EMBL" id="MBB6571501.1"/>
    </source>
</evidence>
<keyword evidence="4" id="KW-1185">Reference proteome</keyword>
<name>A0A7Y4P3I7_9ACTN</name>
<evidence type="ECO:0000313" key="4">
    <source>
        <dbReference type="Proteomes" id="UP000534306"/>
    </source>
</evidence>
<protein>
    <recommendedName>
        <fullName evidence="6">IrrE N-terminal-like domain-containing protein</fullName>
    </recommendedName>
</protein>
<organism evidence="3 4">
    <name type="scientific">Kribbella sandramycini</name>
    <dbReference type="NCBI Taxonomy" id="60450"/>
    <lineage>
        <taxon>Bacteria</taxon>
        <taxon>Bacillati</taxon>
        <taxon>Actinomycetota</taxon>
        <taxon>Actinomycetes</taxon>
        <taxon>Propionibacteriales</taxon>
        <taxon>Kribbellaceae</taxon>
        <taxon>Kribbella</taxon>
    </lineage>
</organism>
<dbReference type="AlphaFoldDB" id="A0A7Y4P3I7"/>
<dbReference type="EMBL" id="JABJRC010000008">
    <property type="protein sequence ID" value="NOL44150.1"/>
    <property type="molecule type" value="Genomic_DNA"/>
</dbReference>
<evidence type="ECO:0008006" key="6">
    <source>
        <dbReference type="Google" id="ProtNLM"/>
    </source>
</evidence>
<reference evidence="3 4" key="1">
    <citation type="submission" date="2020-05" db="EMBL/GenBank/DDBJ databases">
        <title>Genome sequence of Kribbella sandramycini ATCC 39419.</title>
        <authorList>
            <person name="Maclea K.S."/>
            <person name="Fair J.L."/>
        </authorList>
    </citation>
    <scope>NUCLEOTIDE SEQUENCE [LARGE SCALE GENOMIC DNA]</scope>
    <source>
        <strain evidence="3 4">ATCC 39419</strain>
    </source>
</reference>
<gene>
    <name evidence="2" type="ORF">HNR71_007138</name>
    <name evidence="3" type="ORF">HPO96_28275</name>
</gene>
<dbReference type="Proteomes" id="UP000534306">
    <property type="component" value="Unassembled WGS sequence"/>
</dbReference>
<evidence type="ECO:0000313" key="3">
    <source>
        <dbReference type="EMBL" id="NOL44150.1"/>
    </source>
</evidence>
<dbReference type="Proteomes" id="UP000553957">
    <property type="component" value="Unassembled WGS sequence"/>
</dbReference>
<dbReference type="EMBL" id="JACHKF010000001">
    <property type="protein sequence ID" value="MBB6571501.1"/>
    <property type="molecule type" value="Genomic_DNA"/>
</dbReference>
<feature type="region of interest" description="Disordered" evidence="1">
    <location>
        <begin position="345"/>
        <end position="365"/>
    </location>
</feature>